<organism evidence="3 4">
    <name type="scientific">Seiridium unicorne</name>
    <dbReference type="NCBI Taxonomy" id="138068"/>
    <lineage>
        <taxon>Eukaryota</taxon>
        <taxon>Fungi</taxon>
        <taxon>Dikarya</taxon>
        <taxon>Ascomycota</taxon>
        <taxon>Pezizomycotina</taxon>
        <taxon>Sordariomycetes</taxon>
        <taxon>Xylariomycetidae</taxon>
        <taxon>Amphisphaeriales</taxon>
        <taxon>Sporocadaceae</taxon>
        <taxon>Seiridium</taxon>
    </lineage>
</organism>
<evidence type="ECO:0000259" key="2">
    <source>
        <dbReference type="Pfam" id="PF14856"/>
    </source>
</evidence>
<dbReference type="EMBL" id="JARVKF010000418">
    <property type="protein sequence ID" value="KAK9415266.1"/>
    <property type="molecule type" value="Genomic_DNA"/>
</dbReference>
<comment type="caution">
    <text evidence="3">The sequence shown here is derived from an EMBL/GenBank/DDBJ whole genome shotgun (WGS) entry which is preliminary data.</text>
</comment>
<protein>
    <submittedName>
        <fullName evidence="3">Ecp2 effector protein domain-containing protein</fullName>
    </submittedName>
</protein>
<dbReference type="Proteomes" id="UP001408356">
    <property type="component" value="Unassembled WGS sequence"/>
</dbReference>
<dbReference type="Pfam" id="PF14856">
    <property type="entry name" value="Hce2"/>
    <property type="match status" value="1"/>
</dbReference>
<name>A0ABR2ULG3_9PEZI</name>
<keyword evidence="4" id="KW-1185">Reference proteome</keyword>
<feature type="chain" id="PRO_5045162766" evidence="1">
    <location>
        <begin position="22"/>
        <end position="230"/>
    </location>
</feature>
<dbReference type="InterPro" id="IPR029226">
    <property type="entry name" value="Ecp2-like"/>
</dbReference>
<feature type="domain" description="Ecp2 effector protein-like" evidence="2">
    <location>
        <begin position="98"/>
        <end position="211"/>
    </location>
</feature>
<feature type="signal peptide" evidence="1">
    <location>
        <begin position="1"/>
        <end position="21"/>
    </location>
</feature>
<gene>
    <name evidence="3" type="ORF">SUNI508_02114</name>
</gene>
<proteinExistence type="predicted"/>
<sequence>MRNSRSFWTIVLLSLETTALSINLRAVAPGTAGPVSPYADNYTTLASGVRIYGIPELPATSQAPGDNHIQRTRRDGHLLSIAGGSSSSLATPRAAAGWCTSSSIENQGSDNSPLISDCQTIATQVYALAGDDNAYFGRSECDPDTSGQFTCYFPVVSYQTCMFGVSTIDTGIDVSVRIGWQDVGDLIMSSIGQCGNSPSDGKVGTSGEMTCPEEISAVLTYLTAWGLYHS</sequence>
<evidence type="ECO:0000313" key="4">
    <source>
        <dbReference type="Proteomes" id="UP001408356"/>
    </source>
</evidence>
<evidence type="ECO:0000313" key="3">
    <source>
        <dbReference type="EMBL" id="KAK9415266.1"/>
    </source>
</evidence>
<evidence type="ECO:0000256" key="1">
    <source>
        <dbReference type="SAM" id="SignalP"/>
    </source>
</evidence>
<keyword evidence="1" id="KW-0732">Signal</keyword>
<accession>A0ABR2ULG3</accession>
<reference evidence="3 4" key="1">
    <citation type="journal article" date="2024" name="J. Plant Pathol.">
        <title>Sequence and assembly of the genome of Seiridium unicorne, isolate CBS 538.82, causal agent of cypress canker disease.</title>
        <authorList>
            <person name="Scali E."/>
            <person name="Rocca G.D."/>
            <person name="Danti R."/>
            <person name="Garbelotto M."/>
            <person name="Barberini S."/>
            <person name="Baroncelli R."/>
            <person name="Emiliani G."/>
        </authorList>
    </citation>
    <scope>NUCLEOTIDE SEQUENCE [LARGE SCALE GENOMIC DNA]</scope>
    <source>
        <strain evidence="3 4">BM-138-508</strain>
    </source>
</reference>